<feature type="domain" description="Gamma-glutamylcyclotransferase AIG2-like" evidence="4">
    <location>
        <begin position="46"/>
        <end position="167"/>
    </location>
</feature>
<evidence type="ECO:0000256" key="1">
    <source>
        <dbReference type="ARBA" id="ARBA00008861"/>
    </source>
</evidence>
<dbReference type="CDD" id="cd06661">
    <property type="entry name" value="GGCT_like"/>
    <property type="match status" value="1"/>
</dbReference>
<evidence type="ECO:0000313" key="6">
    <source>
        <dbReference type="Proteomes" id="UP001149074"/>
    </source>
</evidence>
<dbReference type="SUPFAM" id="SSF110857">
    <property type="entry name" value="Gamma-glutamyl cyclotransferase-like"/>
    <property type="match status" value="1"/>
</dbReference>
<evidence type="ECO:0000313" key="5">
    <source>
        <dbReference type="EMBL" id="KAJ5112248.1"/>
    </source>
</evidence>
<reference evidence="5" key="2">
    <citation type="journal article" date="2023" name="IMA Fungus">
        <title>Comparative genomic study of the Penicillium genus elucidates a diverse pangenome and 15 lateral gene transfer events.</title>
        <authorList>
            <person name="Petersen C."/>
            <person name="Sorensen T."/>
            <person name="Nielsen M.R."/>
            <person name="Sondergaard T.E."/>
            <person name="Sorensen J.L."/>
            <person name="Fitzpatrick D.A."/>
            <person name="Frisvad J.C."/>
            <person name="Nielsen K.L."/>
        </authorList>
    </citation>
    <scope>NUCLEOTIDE SEQUENCE</scope>
    <source>
        <strain evidence="5">IBT 30761</strain>
    </source>
</reference>
<name>A0A9W9G5D6_9EURO</name>
<dbReference type="InterPro" id="IPR036568">
    <property type="entry name" value="GGCT-like_sf"/>
</dbReference>
<keyword evidence="2" id="KW-0808">Transferase</keyword>
<evidence type="ECO:0000256" key="3">
    <source>
        <dbReference type="ARBA" id="ARBA00030602"/>
    </source>
</evidence>
<sequence>MTDKPSLMVREFLVDDSKNTTKRYQTSFERSVEESWPEEAFQRHYCFFYGTLMDPDILSRVLKSSKKPPIMHRARVMGYQVKLWGLYPALLDGESLNPVDGMAYELRSQTQLDRLATYETEQYRLQACLIDLLSDDGVGKTIEGVTFVWNGEQDELKEGTFNLKQWKKEEQLRALD</sequence>
<protein>
    <recommendedName>
        <fullName evidence="3">Putative gamma-glutamylcyclotransferase</fullName>
    </recommendedName>
</protein>
<dbReference type="Proteomes" id="UP001149074">
    <property type="component" value="Unassembled WGS sequence"/>
</dbReference>
<dbReference type="PANTHER" id="PTHR31544:SF4">
    <property type="entry name" value="GAMMA-GLUTAMYLCYCLOTRANSFERASE-RELATED"/>
    <property type="match status" value="1"/>
</dbReference>
<dbReference type="RefSeq" id="XP_056480021.1">
    <property type="nucleotide sequence ID" value="XM_056612797.1"/>
</dbReference>
<dbReference type="InterPro" id="IPR009288">
    <property type="entry name" value="AIG2-like_dom"/>
</dbReference>
<dbReference type="EMBL" id="JAPQKI010000001">
    <property type="protein sequence ID" value="KAJ5112248.1"/>
    <property type="molecule type" value="Genomic_DNA"/>
</dbReference>
<proteinExistence type="inferred from homology"/>
<dbReference type="PANTHER" id="PTHR31544">
    <property type="entry name" value="AIG2-LIKE PROTEIN D"/>
    <property type="match status" value="1"/>
</dbReference>
<accession>A0A9W9G5D6</accession>
<keyword evidence="6" id="KW-1185">Reference proteome</keyword>
<dbReference type="AlphaFoldDB" id="A0A9W9G5D6"/>
<dbReference type="GO" id="GO:0016740">
    <property type="term" value="F:transferase activity"/>
    <property type="evidence" value="ECO:0007669"/>
    <property type="project" value="UniProtKB-KW"/>
</dbReference>
<organism evidence="5 6">
    <name type="scientific">Penicillium argentinense</name>
    <dbReference type="NCBI Taxonomy" id="1131581"/>
    <lineage>
        <taxon>Eukaryota</taxon>
        <taxon>Fungi</taxon>
        <taxon>Dikarya</taxon>
        <taxon>Ascomycota</taxon>
        <taxon>Pezizomycotina</taxon>
        <taxon>Eurotiomycetes</taxon>
        <taxon>Eurotiomycetidae</taxon>
        <taxon>Eurotiales</taxon>
        <taxon>Aspergillaceae</taxon>
        <taxon>Penicillium</taxon>
    </lineage>
</organism>
<gene>
    <name evidence="5" type="ORF">N7532_000293</name>
</gene>
<dbReference type="Pfam" id="PF06094">
    <property type="entry name" value="GGACT"/>
    <property type="match status" value="1"/>
</dbReference>
<dbReference type="InterPro" id="IPR045038">
    <property type="entry name" value="AIG2-like"/>
</dbReference>
<comment type="caution">
    <text evidence="5">The sequence shown here is derived from an EMBL/GenBank/DDBJ whole genome shotgun (WGS) entry which is preliminary data.</text>
</comment>
<evidence type="ECO:0000256" key="2">
    <source>
        <dbReference type="ARBA" id="ARBA00022679"/>
    </source>
</evidence>
<dbReference type="OrthoDB" id="3262926at2759"/>
<dbReference type="InterPro" id="IPR013024">
    <property type="entry name" value="GGCT-like"/>
</dbReference>
<evidence type="ECO:0000259" key="4">
    <source>
        <dbReference type="Pfam" id="PF06094"/>
    </source>
</evidence>
<comment type="similarity">
    <text evidence="1">Belongs to the gamma-glutamylcyclotransferase family.</text>
</comment>
<dbReference type="GeneID" id="81351776"/>
<dbReference type="Gene3D" id="3.10.490.10">
    <property type="entry name" value="Gamma-glutamyl cyclotransferase-like"/>
    <property type="match status" value="1"/>
</dbReference>
<reference evidence="5" key="1">
    <citation type="submission" date="2022-11" db="EMBL/GenBank/DDBJ databases">
        <authorList>
            <person name="Petersen C."/>
        </authorList>
    </citation>
    <scope>NUCLEOTIDE SEQUENCE</scope>
    <source>
        <strain evidence="5">IBT 30761</strain>
    </source>
</reference>